<feature type="non-terminal residue" evidence="3">
    <location>
        <position position="1"/>
    </location>
</feature>
<name>Q5MGG5_LONON</name>
<dbReference type="PROSITE" id="PS50240">
    <property type="entry name" value="TRYPSIN_DOM"/>
    <property type="match status" value="1"/>
</dbReference>
<dbReference type="GO" id="GO:0006508">
    <property type="term" value="P:proteolysis"/>
    <property type="evidence" value="ECO:0007669"/>
    <property type="project" value="UniProtKB-KW"/>
</dbReference>
<dbReference type="EMBL" id="AY829821">
    <property type="protein sequence ID" value="AAV91435.1"/>
    <property type="molecule type" value="mRNA"/>
</dbReference>
<sequence>IGHYGRGSRASASHISHVDHVPAMFIRLGRKNLYSAYPKLTSMISNYDVNISKIIPHPNYNRPHKYFDIGLMELEWEVSFNEFVQPACLWGHRDISKLGTTGILTSWIILQDAKYKLSEELQAAVIDVLDNKVCDDLYKSICSRYWCGFHDDQLCAGNLAGGVDACQDDIGGPLQVKIDMDVKSSFNIYQVFGVESFGIRCSQGNRPSAYSRVANFIDWIEDTVWPEKQ</sequence>
<keyword evidence="3" id="KW-0378">Hydrolase</keyword>
<organism evidence="3">
    <name type="scientific">Lonomia obliqua</name>
    <name type="common">Moth</name>
    <dbReference type="NCBI Taxonomy" id="304329"/>
    <lineage>
        <taxon>Eukaryota</taxon>
        <taxon>Metazoa</taxon>
        <taxon>Ecdysozoa</taxon>
        <taxon>Arthropoda</taxon>
        <taxon>Hexapoda</taxon>
        <taxon>Insecta</taxon>
        <taxon>Pterygota</taxon>
        <taxon>Neoptera</taxon>
        <taxon>Endopterygota</taxon>
        <taxon>Lepidoptera</taxon>
        <taxon>Glossata</taxon>
        <taxon>Ditrysia</taxon>
        <taxon>Bombycoidea</taxon>
        <taxon>Saturniidae</taxon>
        <taxon>Hemileucinae</taxon>
        <taxon>Lonomia</taxon>
    </lineage>
</organism>
<dbReference type="SUPFAM" id="SSF50494">
    <property type="entry name" value="Trypsin-like serine proteases"/>
    <property type="match status" value="1"/>
</dbReference>
<evidence type="ECO:0000256" key="1">
    <source>
        <dbReference type="ARBA" id="ARBA00023157"/>
    </source>
</evidence>
<dbReference type="PANTHER" id="PTHR24252:SF7">
    <property type="entry name" value="HYALIN"/>
    <property type="match status" value="1"/>
</dbReference>
<keyword evidence="1" id="KW-1015">Disulfide bond</keyword>
<dbReference type="Gene3D" id="2.40.10.10">
    <property type="entry name" value="Trypsin-like serine proteases"/>
    <property type="match status" value="1"/>
</dbReference>
<proteinExistence type="evidence at transcript level"/>
<dbReference type="CDD" id="cd00190">
    <property type="entry name" value="Tryp_SPc"/>
    <property type="match status" value="1"/>
</dbReference>
<accession>Q5MGG5</accession>
<keyword evidence="3" id="KW-0645">Protease</keyword>
<dbReference type="AlphaFoldDB" id="Q5MGG5"/>
<dbReference type="Pfam" id="PF00089">
    <property type="entry name" value="Trypsin"/>
    <property type="match status" value="1"/>
</dbReference>
<feature type="domain" description="Peptidase S1" evidence="2">
    <location>
        <begin position="1"/>
        <end position="225"/>
    </location>
</feature>
<dbReference type="GO" id="GO:0004252">
    <property type="term" value="F:serine-type endopeptidase activity"/>
    <property type="evidence" value="ECO:0007669"/>
    <property type="project" value="InterPro"/>
</dbReference>
<dbReference type="SMART" id="SM00020">
    <property type="entry name" value="Tryp_SPc"/>
    <property type="match status" value="1"/>
</dbReference>
<dbReference type="InterPro" id="IPR043504">
    <property type="entry name" value="Peptidase_S1_PA_chymotrypsin"/>
</dbReference>
<dbReference type="InterPro" id="IPR001254">
    <property type="entry name" value="Trypsin_dom"/>
</dbReference>
<dbReference type="InterPro" id="IPR009003">
    <property type="entry name" value="Peptidase_S1_PA"/>
</dbReference>
<reference evidence="3" key="1">
    <citation type="journal article" date="2005" name="Gene">
        <title>A catalog for the transcripts from the venomous structures of the caterpillar Lonomia obliqua: identification of the proteins potentially involved in the coagulation disorder and hemorrhagic syndrome.</title>
        <authorList>
            <person name="Veiga A.B.G."/>
            <person name="Ribeiro J.M.C."/>
            <person name="Guimaraes J.A."/>
            <person name="Francischetti I.M.B."/>
        </authorList>
    </citation>
    <scope>NUCLEOTIDE SEQUENCE</scope>
    <source>
        <tissue evidence="3">Tegument</tissue>
    </source>
</reference>
<evidence type="ECO:0000259" key="2">
    <source>
        <dbReference type="PROSITE" id="PS50240"/>
    </source>
</evidence>
<dbReference type="PANTHER" id="PTHR24252">
    <property type="entry name" value="ACROSIN-RELATED"/>
    <property type="match status" value="1"/>
</dbReference>
<protein>
    <submittedName>
        <fullName evidence="3">Serine protease 4</fullName>
    </submittedName>
</protein>
<evidence type="ECO:0000313" key="3">
    <source>
        <dbReference type="EMBL" id="AAV91435.1"/>
    </source>
</evidence>